<dbReference type="PANTHER" id="PTHR32268:SF15">
    <property type="entry name" value="HOMOSERINE ACETYLTRANSFERASE FAMILY PROTEIN (AFU_ORTHOLOGUE AFUA_1G15350)"/>
    <property type="match status" value="1"/>
</dbReference>
<dbReference type="InterPro" id="IPR000073">
    <property type="entry name" value="AB_hydrolase_1"/>
</dbReference>
<dbReference type="InterPro" id="IPR029058">
    <property type="entry name" value="AB_hydrolase_fold"/>
</dbReference>
<dbReference type="SUPFAM" id="SSF53474">
    <property type="entry name" value="alpha/beta-Hydrolases"/>
    <property type="match status" value="1"/>
</dbReference>
<dbReference type="Pfam" id="PF00561">
    <property type="entry name" value="Abhydrolase_1"/>
    <property type="match status" value="1"/>
</dbReference>
<dbReference type="PANTHER" id="PTHR32268">
    <property type="entry name" value="HOMOSERINE O-ACETYLTRANSFERASE"/>
    <property type="match status" value="1"/>
</dbReference>
<evidence type="ECO:0000313" key="3">
    <source>
        <dbReference type="EMBL" id="KAE9405212.1"/>
    </source>
</evidence>
<name>A0A6A4I0F6_9AGAR</name>
<organism evidence="3 4">
    <name type="scientific">Gymnopus androsaceus JB14</name>
    <dbReference type="NCBI Taxonomy" id="1447944"/>
    <lineage>
        <taxon>Eukaryota</taxon>
        <taxon>Fungi</taxon>
        <taxon>Dikarya</taxon>
        <taxon>Basidiomycota</taxon>
        <taxon>Agaricomycotina</taxon>
        <taxon>Agaricomycetes</taxon>
        <taxon>Agaricomycetidae</taxon>
        <taxon>Agaricales</taxon>
        <taxon>Marasmiineae</taxon>
        <taxon>Omphalotaceae</taxon>
        <taxon>Gymnopus</taxon>
    </lineage>
</organism>
<dbReference type="OrthoDB" id="9972683at2759"/>
<comment type="similarity">
    <text evidence="1">Belongs to the AB hydrolase superfamily. MetX family.</text>
</comment>
<dbReference type="InterPro" id="IPR008220">
    <property type="entry name" value="HAT_MetX-like"/>
</dbReference>
<dbReference type="EMBL" id="ML769411">
    <property type="protein sequence ID" value="KAE9405212.1"/>
    <property type="molecule type" value="Genomic_DNA"/>
</dbReference>
<dbReference type="Gene3D" id="3.40.50.1820">
    <property type="entry name" value="alpha/beta hydrolase"/>
    <property type="match status" value="1"/>
</dbReference>
<dbReference type="GO" id="GO:0016747">
    <property type="term" value="F:acyltransferase activity, transferring groups other than amino-acyl groups"/>
    <property type="evidence" value="ECO:0007669"/>
    <property type="project" value="InterPro"/>
</dbReference>
<protein>
    <submittedName>
        <fullName evidence="3">Homoserine acetyltransferase</fullName>
    </submittedName>
</protein>
<proteinExistence type="inferred from homology"/>
<dbReference type="Proteomes" id="UP000799118">
    <property type="component" value="Unassembled WGS sequence"/>
</dbReference>
<reference evidence="3" key="1">
    <citation type="journal article" date="2019" name="Environ. Microbiol.">
        <title>Fungal ecological strategies reflected in gene transcription - a case study of two litter decomposers.</title>
        <authorList>
            <person name="Barbi F."/>
            <person name="Kohler A."/>
            <person name="Barry K."/>
            <person name="Baskaran P."/>
            <person name="Daum C."/>
            <person name="Fauchery L."/>
            <person name="Ihrmark K."/>
            <person name="Kuo A."/>
            <person name="LaButti K."/>
            <person name="Lipzen A."/>
            <person name="Morin E."/>
            <person name="Grigoriev I.V."/>
            <person name="Henrissat B."/>
            <person name="Lindahl B."/>
            <person name="Martin F."/>
        </authorList>
    </citation>
    <scope>NUCLEOTIDE SEQUENCE</scope>
    <source>
        <strain evidence="3">JB14</strain>
    </source>
</reference>
<evidence type="ECO:0000259" key="2">
    <source>
        <dbReference type="Pfam" id="PF00561"/>
    </source>
</evidence>
<dbReference type="AlphaFoldDB" id="A0A6A4I0F6"/>
<sequence length="250" mass="27818">MPDSEGIQKYKLGNWELQSGQVIPNAEIAYKTLGVPSSPSIIYPIWFAGTIEDAGYLIGDDKALNPQKYYIIIIALFGNGQSSSPSNTDLKPFPDCTMYDNVRAQYKLVTEHLGVTHARAVLGYSMGAAQTYQWATQYPDFMDFAVPICGAAKISISNTVVLEGMKAALLAAKKQYTAGACKGGVLAQGEEYRIWKTDEKDVGLKALGRVFSGWAFSPTFYRRKLYETVWEIKGLEDFMVNYWDKWAIAQ</sequence>
<feature type="domain" description="AB hydrolase-1" evidence="2">
    <location>
        <begin position="62"/>
        <end position="149"/>
    </location>
</feature>
<keyword evidence="4" id="KW-1185">Reference proteome</keyword>
<gene>
    <name evidence="3" type="ORF">BT96DRAFT_972756</name>
</gene>
<evidence type="ECO:0000313" key="4">
    <source>
        <dbReference type="Proteomes" id="UP000799118"/>
    </source>
</evidence>
<accession>A0A6A4I0F6</accession>
<feature type="non-terminal residue" evidence="3">
    <location>
        <position position="250"/>
    </location>
</feature>
<evidence type="ECO:0000256" key="1">
    <source>
        <dbReference type="ARBA" id="ARBA00006886"/>
    </source>
</evidence>